<gene>
    <name evidence="3" type="ORF">FOMPIDRAFT_1020928</name>
</gene>
<keyword evidence="2" id="KW-0732">Signal</keyword>
<feature type="compositionally biased region" description="Basic and acidic residues" evidence="1">
    <location>
        <begin position="881"/>
        <end position="905"/>
    </location>
</feature>
<feature type="signal peptide" evidence="2">
    <location>
        <begin position="1"/>
        <end position="22"/>
    </location>
</feature>
<feature type="non-terminal residue" evidence="3">
    <location>
        <position position="916"/>
    </location>
</feature>
<evidence type="ECO:0000256" key="2">
    <source>
        <dbReference type="SAM" id="SignalP"/>
    </source>
</evidence>
<evidence type="ECO:0000313" key="3">
    <source>
        <dbReference type="EMBL" id="EPS92670.1"/>
    </source>
</evidence>
<dbReference type="AlphaFoldDB" id="S8ESC2"/>
<dbReference type="eggNOG" id="ENOG502SKHB">
    <property type="taxonomic scope" value="Eukaryota"/>
</dbReference>
<protein>
    <recommendedName>
        <fullName evidence="5">C2H2-type domain-containing protein</fullName>
    </recommendedName>
</protein>
<dbReference type="HOGENOM" id="CLU_002498_1_1_1"/>
<dbReference type="InParanoid" id="S8ESC2"/>
<reference evidence="3 4" key="1">
    <citation type="journal article" date="2012" name="Science">
        <title>The Paleozoic origin of enzymatic lignin decomposition reconstructed from 31 fungal genomes.</title>
        <authorList>
            <person name="Floudas D."/>
            <person name="Binder M."/>
            <person name="Riley R."/>
            <person name="Barry K."/>
            <person name="Blanchette R.A."/>
            <person name="Henrissat B."/>
            <person name="Martinez A.T."/>
            <person name="Otillar R."/>
            <person name="Spatafora J.W."/>
            <person name="Yadav J.S."/>
            <person name="Aerts A."/>
            <person name="Benoit I."/>
            <person name="Boyd A."/>
            <person name="Carlson A."/>
            <person name="Copeland A."/>
            <person name="Coutinho P.M."/>
            <person name="de Vries R.P."/>
            <person name="Ferreira P."/>
            <person name="Findley K."/>
            <person name="Foster B."/>
            <person name="Gaskell J."/>
            <person name="Glotzer D."/>
            <person name="Gorecki P."/>
            <person name="Heitman J."/>
            <person name="Hesse C."/>
            <person name="Hori C."/>
            <person name="Igarashi K."/>
            <person name="Jurgens J.A."/>
            <person name="Kallen N."/>
            <person name="Kersten P."/>
            <person name="Kohler A."/>
            <person name="Kuees U."/>
            <person name="Kumar T.K.A."/>
            <person name="Kuo A."/>
            <person name="LaButti K."/>
            <person name="Larrondo L.F."/>
            <person name="Lindquist E."/>
            <person name="Ling A."/>
            <person name="Lombard V."/>
            <person name="Lucas S."/>
            <person name="Lundell T."/>
            <person name="Martin R."/>
            <person name="McLaughlin D.J."/>
            <person name="Morgenstern I."/>
            <person name="Morin E."/>
            <person name="Murat C."/>
            <person name="Nagy L.G."/>
            <person name="Nolan M."/>
            <person name="Ohm R.A."/>
            <person name="Patyshakuliyeva A."/>
            <person name="Rokas A."/>
            <person name="Ruiz-Duenas F.J."/>
            <person name="Sabat G."/>
            <person name="Salamov A."/>
            <person name="Samejima M."/>
            <person name="Schmutz J."/>
            <person name="Slot J.C."/>
            <person name="St John F."/>
            <person name="Stenlid J."/>
            <person name="Sun H."/>
            <person name="Sun S."/>
            <person name="Syed K."/>
            <person name="Tsang A."/>
            <person name="Wiebenga A."/>
            <person name="Young D."/>
            <person name="Pisabarro A."/>
            <person name="Eastwood D.C."/>
            <person name="Martin F."/>
            <person name="Cullen D."/>
            <person name="Grigoriev I.V."/>
            <person name="Hibbett D.S."/>
        </authorList>
    </citation>
    <scope>NUCLEOTIDE SEQUENCE</scope>
    <source>
        <strain evidence="4">FP-58527</strain>
    </source>
</reference>
<proteinExistence type="predicted"/>
<feature type="compositionally biased region" description="Low complexity" evidence="1">
    <location>
        <begin position="906"/>
        <end position="916"/>
    </location>
</feature>
<feature type="region of interest" description="Disordered" evidence="1">
    <location>
        <begin position="210"/>
        <end position="256"/>
    </location>
</feature>
<dbReference type="Proteomes" id="UP000015241">
    <property type="component" value="Unassembled WGS sequence"/>
</dbReference>
<sequence length="916" mass="104009">MLPTKRLLVILFLLGTILMMLQLNCCPDCPNWFKQRRNLSRHRGSCFVYKHYVTQQARVRHKCREAQARREAQQEVKADDRMDIDGTGAEEMPMGDPLYGYRPTQAKLVVALRMHRHCPRPSFLLALSLSQRRGRPKRHYRLPVRYQGMLLSSRTPMPGRHNDMLPEAPTALPPLPPETPRLLPRVILHVRETIRTALNKFGVLREYPHRPTYDPESALTPKDLSDYSGYVRGYESEPTPPVATTPTAQPSLLTSPPSPFANMSIYRPMRWLTTGPNTKSLAEGDRLLNQVLLADDFNPEDLRNHRPSSEVLKLDGTPITTAIQPSVADEPVTQGCTAQSTSWREVPVKFSVPTGTVVAHSSSTTFTVAGTCPRSLVGVIRSAFTAPLPRQFHLTPFRRFWQSISGERRIYDEPYTSDAWLDADKELQQSPREPGCSLERVIAGLMFWSDATTLAHFSSAKAWPIYLYFGNLSKYVRGKAISGACHHVAYIPPLPNNIREFIGTLRADKKQLLAYCQRELFHAVWRELLDAEFIEAYKHGLVIRCADGVLRRVYPRIFTYSADYPKKMTILALRNRGLCPCPRCTIPKNEFAKMGFVRDLAHRQSPSFLRVWTDGISSAAVENLLKPTSLTITMNAFNDALGDNFDIYSVLPVDLMHEVELGVWKSLLTHLIRILYSVGMQVVTELDSRFRQIAPFGRDAIHMFSYNISEMKGLAARDYEDILQCAIPAIEGLLPAPANEVVMTLLYRIAEWHALAKLRMHTEDSLTRLETVTVQLGSEMRRFVKDVCSVFDTYELPRETVQRVRRSAQRMQATRPVPAPSAQESASSPRKRKTFNLATYKYHSLADYPSWIRRCGTTDGDSTEVGEREHKHTKGMFGRTNKKDITLGITRQEHRQSFFCNRDEPSSSTSTESEGS</sequence>
<feature type="region of interest" description="Disordered" evidence="1">
    <location>
        <begin position="859"/>
        <end position="916"/>
    </location>
</feature>
<evidence type="ECO:0000256" key="1">
    <source>
        <dbReference type="SAM" id="MobiDB-lite"/>
    </source>
</evidence>
<feature type="region of interest" description="Disordered" evidence="1">
    <location>
        <begin position="805"/>
        <end position="832"/>
    </location>
</feature>
<organism evidence="3 4">
    <name type="scientific">Fomitopsis schrenkii</name>
    <name type="common">Brown rot fungus</name>
    <dbReference type="NCBI Taxonomy" id="2126942"/>
    <lineage>
        <taxon>Eukaryota</taxon>
        <taxon>Fungi</taxon>
        <taxon>Dikarya</taxon>
        <taxon>Basidiomycota</taxon>
        <taxon>Agaricomycotina</taxon>
        <taxon>Agaricomycetes</taxon>
        <taxon>Polyporales</taxon>
        <taxon>Fomitopsis</taxon>
    </lineage>
</organism>
<accession>S8ESC2</accession>
<name>S8ESC2_FOMSC</name>
<evidence type="ECO:0008006" key="5">
    <source>
        <dbReference type="Google" id="ProtNLM"/>
    </source>
</evidence>
<keyword evidence="4" id="KW-1185">Reference proteome</keyword>
<dbReference type="InterPro" id="IPR041078">
    <property type="entry name" value="Plavaka"/>
</dbReference>
<dbReference type="OrthoDB" id="3208495at2759"/>
<dbReference type="STRING" id="743788.S8ESC2"/>
<dbReference type="Pfam" id="PF18759">
    <property type="entry name" value="Plavaka"/>
    <property type="match status" value="1"/>
</dbReference>
<evidence type="ECO:0000313" key="4">
    <source>
        <dbReference type="Proteomes" id="UP000015241"/>
    </source>
</evidence>
<dbReference type="EMBL" id="KE504399">
    <property type="protein sequence ID" value="EPS92670.1"/>
    <property type="molecule type" value="Genomic_DNA"/>
</dbReference>
<feature type="chain" id="PRO_5004563206" description="C2H2-type domain-containing protein" evidence="2">
    <location>
        <begin position="23"/>
        <end position="916"/>
    </location>
</feature>